<name>A0A9W9W6P3_9EURO</name>
<evidence type="ECO:0000313" key="2">
    <source>
        <dbReference type="EMBL" id="KAJ5404420.1"/>
    </source>
</evidence>
<dbReference type="RefSeq" id="XP_056491662.1">
    <property type="nucleotide sequence ID" value="XM_056628928.1"/>
</dbReference>
<feature type="region of interest" description="Disordered" evidence="1">
    <location>
        <begin position="1"/>
        <end position="65"/>
    </location>
</feature>
<proteinExistence type="predicted"/>
<reference evidence="2" key="2">
    <citation type="journal article" date="2023" name="IMA Fungus">
        <title>Comparative genomic study of the Penicillium genus elucidates a diverse pangenome and 15 lateral gene transfer events.</title>
        <authorList>
            <person name="Petersen C."/>
            <person name="Sorensen T."/>
            <person name="Nielsen M.R."/>
            <person name="Sondergaard T.E."/>
            <person name="Sorensen J.L."/>
            <person name="Fitzpatrick D.A."/>
            <person name="Frisvad J.C."/>
            <person name="Nielsen K.L."/>
        </authorList>
    </citation>
    <scope>NUCLEOTIDE SEQUENCE</scope>
    <source>
        <strain evidence="2">IBT 29677</strain>
    </source>
</reference>
<comment type="caution">
    <text evidence="2">The sequence shown here is derived from an EMBL/GenBank/DDBJ whole genome shotgun (WGS) entry which is preliminary data.</text>
</comment>
<feature type="compositionally biased region" description="Polar residues" evidence="1">
    <location>
        <begin position="26"/>
        <end position="46"/>
    </location>
</feature>
<reference evidence="2" key="1">
    <citation type="submission" date="2022-12" db="EMBL/GenBank/DDBJ databases">
        <authorList>
            <person name="Petersen C."/>
        </authorList>
    </citation>
    <scope>NUCLEOTIDE SEQUENCE</scope>
    <source>
        <strain evidence="2">IBT 29677</strain>
    </source>
</reference>
<organism evidence="2 3">
    <name type="scientific">Penicillium cosmopolitanum</name>
    <dbReference type="NCBI Taxonomy" id="1131564"/>
    <lineage>
        <taxon>Eukaryota</taxon>
        <taxon>Fungi</taxon>
        <taxon>Dikarya</taxon>
        <taxon>Ascomycota</taxon>
        <taxon>Pezizomycotina</taxon>
        <taxon>Eurotiomycetes</taxon>
        <taxon>Eurotiomycetidae</taxon>
        <taxon>Eurotiales</taxon>
        <taxon>Aspergillaceae</taxon>
        <taxon>Penicillium</taxon>
    </lineage>
</organism>
<dbReference type="OrthoDB" id="10259622at2759"/>
<feature type="region of interest" description="Disordered" evidence="1">
    <location>
        <begin position="283"/>
        <end position="302"/>
    </location>
</feature>
<accession>A0A9W9W6P3</accession>
<keyword evidence="3" id="KW-1185">Reference proteome</keyword>
<dbReference type="EMBL" id="JAPZBU010000005">
    <property type="protein sequence ID" value="KAJ5404420.1"/>
    <property type="molecule type" value="Genomic_DNA"/>
</dbReference>
<protein>
    <submittedName>
        <fullName evidence="2">Uncharacterized protein</fullName>
    </submittedName>
</protein>
<dbReference type="Proteomes" id="UP001147747">
    <property type="component" value="Unassembled WGS sequence"/>
</dbReference>
<evidence type="ECO:0000313" key="3">
    <source>
        <dbReference type="Proteomes" id="UP001147747"/>
    </source>
</evidence>
<gene>
    <name evidence="2" type="ORF">N7509_004291</name>
</gene>
<feature type="region of interest" description="Disordered" evidence="1">
    <location>
        <begin position="185"/>
        <end position="207"/>
    </location>
</feature>
<evidence type="ECO:0000256" key="1">
    <source>
        <dbReference type="SAM" id="MobiDB-lite"/>
    </source>
</evidence>
<dbReference type="AlphaFoldDB" id="A0A9W9W6P3"/>
<feature type="compositionally biased region" description="Basic and acidic residues" evidence="1">
    <location>
        <begin position="1"/>
        <end position="12"/>
    </location>
</feature>
<sequence>MARGKERTEQKEQTNPFLKDVPRSLPLQQQQKQLVDTNNDSPQTHLNPFLDPNLQDPFSDGLSPSDRNVMIGLTVPYLDSSYRPKETDGTGDQHTPLTPSIIVTPAREDAPWSAPIPETLRPRAASSIYSRPISRVVGNESNIPPVPAIPEAHKKGLGSDFLSAHLNAMTRKHRSMSADTIFEDADVSSPEDSHPRGHSHVSIDDNNQVPLASRLSVNTQASRPESQGWWTYLLLPTPQQEVTIQSELSSRCTGFPINEEYTGMVGREGERDLPLFTRYPANSSDKLGRREQESRTVALLGQ</sequence>
<dbReference type="GeneID" id="81367908"/>